<gene>
    <name evidence="9" type="ORF">AJ85_14130</name>
    <name evidence="8" type="ORF">BALCAV_0210280</name>
</gene>
<dbReference type="OrthoDB" id="1787043at2"/>
<comment type="caution">
    <text evidence="8">The sequence shown here is derived from an EMBL/GenBank/DDBJ whole genome shotgun (WGS) entry which is preliminary data.</text>
</comment>
<evidence type="ECO:0000259" key="7">
    <source>
        <dbReference type="Pfam" id="PF06271"/>
    </source>
</evidence>
<evidence type="ECO:0000313" key="8">
    <source>
        <dbReference type="EMBL" id="KGA97457.1"/>
    </source>
</evidence>
<sequence>MNRLMDSPVGVYIRAFSLFIDLIITFAFSFIIHLFLDFSVLLIAVVFSSLYAVFLPTFWNGYTLGKRLLGIRISHISGRRLTFTTMLIRDFFVPILYSTTAGILLMVSIYLVSTREDKRSIHDLLAQTYVTSNLPEHER</sequence>
<dbReference type="eggNOG" id="COG1714">
    <property type="taxonomic scope" value="Bacteria"/>
</dbReference>
<dbReference type="STRING" id="1218173.BALCAV_0210280"/>
<comment type="subcellular location">
    <subcellularLocation>
        <location evidence="1">Cell membrane</location>
        <topology evidence="1">Multi-pass membrane protein</topology>
    </subcellularLocation>
</comment>
<dbReference type="Pfam" id="PF06271">
    <property type="entry name" value="RDD"/>
    <property type="match status" value="1"/>
</dbReference>
<feature type="transmembrane region" description="Helical" evidence="6">
    <location>
        <begin position="91"/>
        <end position="112"/>
    </location>
</feature>
<reference evidence="8 10" key="1">
    <citation type="journal article" date="2014" name="Genome Announc.">
        <title>Draft Genome Sequence of Bacillus alcalophilus AV1934, a Classic Alkaliphile Isolated from Human Feces in 1934.</title>
        <authorList>
            <person name="Attie O."/>
            <person name="Jayaprakash A."/>
            <person name="Shah H."/>
            <person name="Paulsen I.T."/>
            <person name="Morino M."/>
            <person name="Takahashi Y."/>
            <person name="Narumi I."/>
            <person name="Sachidanandam R."/>
            <person name="Satoh K."/>
            <person name="Ito M."/>
            <person name="Krulwich T.A."/>
        </authorList>
    </citation>
    <scope>NUCLEOTIDE SEQUENCE [LARGE SCALE GENOMIC DNA]</scope>
    <source>
        <strain evidence="8 10">AV1934</strain>
    </source>
</reference>
<feature type="transmembrane region" description="Helical" evidence="6">
    <location>
        <begin position="12"/>
        <end position="32"/>
    </location>
</feature>
<keyword evidence="10" id="KW-1185">Reference proteome</keyword>
<keyword evidence="5 6" id="KW-0472">Membrane</keyword>
<keyword evidence="4 6" id="KW-1133">Transmembrane helix</keyword>
<feature type="domain" description="RDD" evidence="7">
    <location>
        <begin position="12"/>
        <end position="126"/>
    </location>
</feature>
<organism evidence="8 10">
    <name type="scientific">Alkalihalobacillus alcalophilus ATCC 27647 = CGMCC 1.3604</name>
    <dbReference type="NCBI Taxonomy" id="1218173"/>
    <lineage>
        <taxon>Bacteria</taxon>
        <taxon>Bacillati</taxon>
        <taxon>Bacillota</taxon>
        <taxon>Bacilli</taxon>
        <taxon>Bacillales</taxon>
        <taxon>Bacillaceae</taxon>
        <taxon>Alkalihalobacillus</taxon>
    </lineage>
</organism>
<feature type="transmembrane region" description="Helical" evidence="6">
    <location>
        <begin position="39"/>
        <end position="59"/>
    </location>
</feature>
<evidence type="ECO:0000256" key="1">
    <source>
        <dbReference type="ARBA" id="ARBA00004651"/>
    </source>
</evidence>
<evidence type="ECO:0000256" key="6">
    <source>
        <dbReference type="SAM" id="Phobius"/>
    </source>
</evidence>
<dbReference type="AlphaFoldDB" id="A0A094YVB2"/>
<dbReference type="GO" id="GO:0005886">
    <property type="term" value="C:plasma membrane"/>
    <property type="evidence" value="ECO:0007669"/>
    <property type="project" value="UniProtKB-SubCell"/>
</dbReference>
<evidence type="ECO:0000256" key="5">
    <source>
        <dbReference type="ARBA" id="ARBA00023136"/>
    </source>
</evidence>
<keyword evidence="3 6" id="KW-0812">Transmembrane</keyword>
<dbReference type="InterPro" id="IPR010432">
    <property type="entry name" value="RDD"/>
</dbReference>
<evidence type="ECO:0000313" key="10">
    <source>
        <dbReference type="Proteomes" id="UP000002754"/>
    </source>
</evidence>
<accession>A0A094YVB2</accession>
<evidence type="ECO:0000256" key="4">
    <source>
        <dbReference type="ARBA" id="ARBA00022989"/>
    </source>
</evidence>
<evidence type="ECO:0000256" key="3">
    <source>
        <dbReference type="ARBA" id="ARBA00022692"/>
    </source>
</evidence>
<dbReference type="EMBL" id="JALP01000187">
    <property type="protein sequence ID" value="THG89981.1"/>
    <property type="molecule type" value="Genomic_DNA"/>
</dbReference>
<evidence type="ECO:0000313" key="9">
    <source>
        <dbReference type="EMBL" id="THG89981.1"/>
    </source>
</evidence>
<dbReference type="Proteomes" id="UP000297014">
    <property type="component" value="Unassembled WGS sequence"/>
</dbReference>
<proteinExistence type="predicted"/>
<name>A0A094YVB2_ALKAL</name>
<evidence type="ECO:0000313" key="11">
    <source>
        <dbReference type="Proteomes" id="UP000297014"/>
    </source>
</evidence>
<dbReference type="PANTHER" id="PTHR36115">
    <property type="entry name" value="PROLINE-RICH ANTIGEN HOMOLOG-RELATED"/>
    <property type="match status" value="1"/>
</dbReference>
<protein>
    <recommendedName>
        <fullName evidence="7">RDD domain-containing protein</fullName>
    </recommendedName>
</protein>
<dbReference type="RefSeq" id="WP_003322261.1">
    <property type="nucleotide sequence ID" value="NZ_ALPT02000029.1"/>
</dbReference>
<dbReference type="InterPro" id="IPR051791">
    <property type="entry name" value="Pra-immunoreactive"/>
</dbReference>
<keyword evidence="2" id="KW-1003">Cell membrane</keyword>
<dbReference type="Proteomes" id="UP000002754">
    <property type="component" value="Unassembled WGS sequence"/>
</dbReference>
<reference evidence="9 11" key="2">
    <citation type="submission" date="2014-01" db="EMBL/GenBank/DDBJ databases">
        <title>Draft genome sequencing of Bacillus alcalophilus CGMCC 1.3604.</title>
        <authorList>
            <person name="Yang J."/>
            <person name="Diao L."/>
            <person name="Yang S."/>
        </authorList>
    </citation>
    <scope>NUCLEOTIDE SEQUENCE [LARGE SCALE GENOMIC DNA]</scope>
    <source>
        <strain evidence="9 11">CGMCC 1.3604</strain>
    </source>
</reference>
<evidence type="ECO:0000256" key="2">
    <source>
        <dbReference type="ARBA" id="ARBA00022475"/>
    </source>
</evidence>
<dbReference type="PANTHER" id="PTHR36115:SF9">
    <property type="entry name" value="LMO1584 PROTEIN"/>
    <property type="match status" value="1"/>
</dbReference>
<dbReference type="EMBL" id="ALPT02000029">
    <property type="protein sequence ID" value="KGA97457.1"/>
    <property type="molecule type" value="Genomic_DNA"/>
</dbReference>